<organism evidence="3 4">
    <name type="scientific">Rhodoplanes tepidamans</name>
    <name type="common">Rhodoplanes cryptolactis</name>
    <dbReference type="NCBI Taxonomy" id="200616"/>
    <lineage>
        <taxon>Bacteria</taxon>
        <taxon>Pseudomonadati</taxon>
        <taxon>Pseudomonadota</taxon>
        <taxon>Alphaproteobacteria</taxon>
        <taxon>Hyphomicrobiales</taxon>
        <taxon>Nitrobacteraceae</taxon>
        <taxon>Rhodoplanes</taxon>
    </lineage>
</organism>
<sequence length="609" mass="63360">MNRQLALSVMVRLVDRLSGPIERLMGRVRALGALGGRIGDLTRRVGDLGTRIGAVGAIGAGLSFAAPLQAAAAYDAVVRDIGITADLTGEKLSAMIGTAGPAMEKLSFEVGQRSINLAKALQSLVSSGLDLPTAQGLMRTVGRVATAAGAEVMDVARASFSLSNSLRISVAEMETALAKLVTAGKLGRFEFKDMARELPELTAGIQKFGMSGMEAVTTLGAALQVVMYGTSSPSVAANNLSNLFQKFFGKETIENFKKEFDTDIIGTIQNATARGLNPFEAAMRKLFDKTGISAEEVKKVYDEAAAGGANQLEAFEKVRTHLERIGAAAKIQLVFGDKQALDAIIPFLANLDKYKEFKASIAMADTAIIARDLAGRMAGLTARIEVFAETAEQAMRRVGNAFSTNLAGLTWILQQVMTVVAWLDTAMPGSVDTVLSWGGSLLLAAAGLGLVGKAVGFVAAGIGVLVGLIGGPVVVGFAALAAAITGAAMAVYTYWEPIKGFFAGLWTSIETTFTSFGARIAAWWEGLIPDWARPLIRGAAAVVPGGGLVAAAASAAGPARDGPGPTAQKQEVGGKIVVQVDGPAKITSVTSDSRAVPIEADRGQMLWVP</sequence>
<dbReference type="InterPro" id="IPR010090">
    <property type="entry name" value="Phage_tape_meas"/>
</dbReference>
<feature type="domain" description="Phage tail tape measure protein" evidence="2">
    <location>
        <begin position="111"/>
        <end position="290"/>
    </location>
</feature>
<dbReference type="EMBL" id="JAQQLI010000035">
    <property type="protein sequence ID" value="MDC7787962.1"/>
    <property type="molecule type" value="Genomic_DNA"/>
</dbReference>
<reference evidence="3" key="1">
    <citation type="journal article" date="2023" name="Microbiol Resour">
        <title>Genome Sequences of Rhodoplanes serenus and Two Thermotolerant Strains, Rhodoplanes tepidamans and 'Rhodoplanes cryptolactis,' Further Refine the Genus.</title>
        <authorList>
            <person name="Rayyan A.A."/>
            <person name="Kyndt J.A."/>
        </authorList>
    </citation>
    <scope>NUCLEOTIDE SEQUENCE</scope>
    <source>
        <strain evidence="3">DSM 9987</strain>
    </source>
</reference>
<comment type="caution">
    <text evidence="3">The sequence shown here is derived from an EMBL/GenBank/DDBJ whole genome shotgun (WGS) entry which is preliminary data.</text>
</comment>
<dbReference type="Proteomes" id="UP001165652">
    <property type="component" value="Unassembled WGS sequence"/>
</dbReference>
<accession>A0ABT5JEC7</accession>
<feature type="transmembrane region" description="Helical" evidence="1">
    <location>
        <begin position="443"/>
        <end position="466"/>
    </location>
</feature>
<gene>
    <name evidence="3" type="ORF">PQJ73_19920</name>
</gene>
<dbReference type="RefSeq" id="WP_272778798.1">
    <property type="nucleotide sequence ID" value="NZ_JAQQLI010000035.1"/>
</dbReference>
<dbReference type="Pfam" id="PF10145">
    <property type="entry name" value="PhageMin_Tail"/>
    <property type="match status" value="1"/>
</dbReference>
<evidence type="ECO:0000313" key="4">
    <source>
        <dbReference type="Proteomes" id="UP001165652"/>
    </source>
</evidence>
<name>A0ABT5JEC7_RHOTP</name>
<evidence type="ECO:0000256" key="1">
    <source>
        <dbReference type="SAM" id="Phobius"/>
    </source>
</evidence>
<keyword evidence="1" id="KW-0812">Transmembrane</keyword>
<keyword evidence="4" id="KW-1185">Reference proteome</keyword>
<keyword evidence="1" id="KW-0472">Membrane</keyword>
<evidence type="ECO:0000313" key="3">
    <source>
        <dbReference type="EMBL" id="MDC7787962.1"/>
    </source>
</evidence>
<evidence type="ECO:0000259" key="2">
    <source>
        <dbReference type="Pfam" id="PF10145"/>
    </source>
</evidence>
<keyword evidence="1" id="KW-1133">Transmembrane helix</keyword>
<proteinExistence type="predicted"/>
<feature type="transmembrane region" description="Helical" evidence="1">
    <location>
        <begin position="473"/>
        <end position="495"/>
    </location>
</feature>
<protein>
    <submittedName>
        <fullName evidence="3">Phage tail tape measure protein</fullName>
    </submittedName>
</protein>
<reference evidence="3" key="2">
    <citation type="submission" date="2023-02" db="EMBL/GenBank/DDBJ databases">
        <authorList>
            <person name="Rayyan A."/>
            <person name="Meyer T."/>
            <person name="Kyndt J.A."/>
        </authorList>
    </citation>
    <scope>NUCLEOTIDE SEQUENCE</scope>
    <source>
        <strain evidence="3">DSM 9987</strain>
    </source>
</reference>